<comment type="caution">
    <text evidence="2">The sequence shown here is derived from an EMBL/GenBank/DDBJ whole genome shotgun (WGS) entry which is preliminary data.</text>
</comment>
<sequence length="91" mass="10326">MGKTKRALFDVFSSILEVADKKGGVNKTAIVYNANLNFLRAEEHIRLLVDHGLLCTFGDGTKYCTTEKGREFIQRYRSLLQLISKNNAMKD</sequence>
<dbReference type="AlphaFoldDB" id="A0A3S3S7L5"/>
<evidence type="ECO:0000259" key="1">
    <source>
        <dbReference type="Pfam" id="PF14947"/>
    </source>
</evidence>
<dbReference type="EMBL" id="RXGA01000003">
    <property type="protein sequence ID" value="RWX73282.1"/>
    <property type="molecule type" value="Genomic_DNA"/>
</dbReference>
<evidence type="ECO:0000313" key="2">
    <source>
        <dbReference type="EMBL" id="RWX73282.1"/>
    </source>
</evidence>
<reference evidence="2 3" key="1">
    <citation type="submission" date="2018-12" db="EMBL/GenBank/DDBJ databases">
        <title>The complete genome of the methanogenic archaea of the candidate phylum Verstraetearchaeota, obtained from the metagenome of underground thermal water.</title>
        <authorList>
            <person name="Kadnikov V.V."/>
            <person name="Mardanov A.V."/>
            <person name="Beletsky A.V."/>
            <person name="Karnachuk O.V."/>
            <person name="Ravin N.V."/>
        </authorList>
    </citation>
    <scope>NUCLEOTIDE SEQUENCE [LARGE SCALE GENOMIC DNA]</scope>
    <source>
        <strain evidence="2">Ch88</strain>
    </source>
</reference>
<dbReference type="InterPro" id="IPR036390">
    <property type="entry name" value="WH_DNA-bd_sf"/>
</dbReference>
<name>A0A3S3S7L5_METS7</name>
<dbReference type="Pfam" id="PF14947">
    <property type="entry name" value="HTH_45"/>
    <property type="match status" value="1"/>
</dbReference>
<dbReference type="SUPFAM" id="SSF46785">
    <property type="entry name" value="Winged helix' DNA-binding domain"/>
    <property type="match status" value="1"/>
</dbReference>
<feature type="domain" description="ArnR1-like winged helix-turn-helix" evidence="1">
    <location>
        <begin position="5"/>
        <end position="82"/>
    </location>
</feature>
<dbReference type="Gene3D" id="1.10.10.10">
    <property type="entry name" value="Winged helix-like DNA-binding domain superfamily/Winged helix DNA-binding domain"/>
    <property type="match status" value="1"/>
</dbReference>
<protein>
    <recommendedName>
        <fullName evidence="1">ArnR1-like winged helix-turn-helix domain-containing protein</fullName>
    </recommendedName>
</protein>
<gene>
    <name evidence="2" type="ORF">Metus_1256</name>
</gene>
<evidence type="ECO:0000313" key="3">
    <source>
        <dbReference type="Proteomes" id="UP000288215"/>
    </source>
</evidence>
<proteinExistence type="predicted"/>
<organism evidence="2 3">
    <name type="scientific">Methanosuratincola subterraneus</name>
    <dbReference type="NCBI Taxonomy" id="2593994"/>
    <lineage>
        <taxon>Archaea</taxon>
        <taxon>Thermoproteota</taxon>
        <taxon>Methanosuratincolia</taxon>
        <taxon>Candidatus Methanomethylicales</taxon>
        <taxon>Candidatus Methanomethylicaceae</taxon>
        <taxon>Candidatus Methanosuratincola (ex Vanwonterghem et al. 2016)</taxon>
    </lineage>
</organism>
<dbReference type="InterPro" id="IPR036388">
    <property type="entry name" value="WH-like_DNA-bd_sf"/>
</dbReference>
<accession>A0A3S3S7L5</accession>
<dbReference type="InterPro" id="IPR038723">
    <property type="entry name" value="ArnR1-like_HTH"/>
</dbReference>
<dbReference type="Proteomes" id="UP000288215">
    <property type="component" value="Unassembled WGS sequence"/>
</dbReference>